<name>A0A2P1QVH4_9LEPT</name>
<organism evidence="2 3">
    <name type="scientific">Leptospira santarosai</name>
    <dbReference type="NCBI Taxonomy" id="28183"/>
    <lineage>
        <taxon>Bacteria</taxon>
        <taxon>Pseudomonadati</taxon>
        <taxon>Spirochaetota</taxon>
        <taxon>Spirochaetia</taxon>
        <taxon>Leptospirales</taxon>
        <taxon>Leptospiraceae</taxon>
        <taxon>Leptospira</taxon>
    </lineage>
</organism>
<dbReference type="AlphaFoldDB" id="A0A2P1QVH4"/>
<accession>A0A2P1QVH4</accession>
<reference evidence="2 3" key="1">
    <citation type="journal article" date="2015" name="Genome Announc.">
        <title>Draft Genome Sequences of Leptospira santarosai Strains U160, U164, and U233, Isolated from Asymptomatic Cattle.</title>
        <authorList>
            <person name="Kremer F.S."/>
            <person name="Eslabao M.R."/>
            <person name="Provisor M."/>
            <person name="Woloski R.D."/>
            <person name="Ramires O.V."/>
            <person name="Moreno L.Z."/>
            <person name="Moreno A.M."/>
            <person name="Hamond C."/>
            <person name="Lilenbaum W."/>
            <person name="Dellagostin O.A."/>
        </authorList>
    </citation>
    <scope>NUCLEOTIDE SEQUENCE [LARGE SCALE GENOMIC DNA]</scope>
    <source>
        <strain evidence="2 3">U160</strain>
    </source>
</reference>
<evidence type="ECO:0000256" key="1">
    <source>
        <dbReference type="SAM" id="MobiDB-lite"/>
    </source>
</evidence>
<sequence>MKNINGKSFTLLVLLAFFAAISIEAGNRKGSQRVGGSNSKGKGSHYVGGKKGK</sequence>
<protein>
    <submittedName>
        <fullName evidence="2">Uncharacterized protein</fullName>
    </submittedName>
</protein>
<proteinExistence type="predicted"/>
<dbReference type="EMBL" id="CP027843">
    <property type="protein sequence ID" value="AVQ12905.1"/>
    <property type="molecule type" value="Genomic_DNA"/>
</dbReference>
<dbReference type="Proteomes" id="UP000033961">
    <property type="component" value="Chromosome I"/>
</dbReference>
<evidence type="ECO:0000313" key="3">
    <source>
        <dbReference type="Proteomes" id="UP000033961"/>
    </source>
</evidence>
<evidence type="ECO:0000313" key="2">
    <source>
        <dbReference type="EMBL" id="AVQ12905.1"/>
    </source>
</evidence>
<gene>
    <name evidence="2" type="ORF">XB16_2596</name>
</gene>
<feature type="region of interest" description="Disordered" evidence="1">
    <location>
        <begin position="28"/>
        <end position="53"/>
    </location>
</feature>